<dbReference type="AlphaFoldDB" id="A0A1Q3E9M3"/>
<keyword evidence="3" id="KW-1185">Reference proteome</keyword>
<protein>
    <submittedName>
        <fullName evidence="2">Protein</fullName>
    </submittedName>
</protein>
<evidence type="ECO:0000313" key="2">
    <source>
        <dbReference type="EMBL" id="GAW03774.1"/>
    </source>
</evidence>
<sequence>MNHPLSSFFGSCGALFLLPPPLPLLLHKHHGLFFRYQVTITLDAVDSEREVDPTSDAALSLSSSFPSFASFKDQRAFEHERQCAKRTEEYARSQKAKASKGLSKWRPASPVHQRRTTNARKVRPVGFGGSEDEVNTPNVLERVRSAGTRKELSPVQNSEVKLADLIKPGSVRKARKNKEADFELIPAVRPVIVLDELAFMHDAPAPRDLEQEWQHVYHSDGDESDASLSISTPTYANVVLGGLN</sequence>
<feature type="region of interest" description="Disordered" evidence="1">
    <location>
        <begin position="87"/>
        <end position="117"/>
    </location>
</feature>
<evidence type="ECO:0000256" key="1">
    <source>
        <dbReference type="SAM" id="MobiDB-lite"/>
    </source>
</evidence>
<reference evidence="2 3" key="2">
    <citation type="submission" date="2017-02" db="EMBL/GenBank/DDBJ databases">
        <title>A genome survey and senescence transcriptome analysis in Lentinula edodes.</title>
        <authorList>
            <person name="Sakamoto Y."/>
            <person name="Nakade K."/>
            <person name="Sato S."/>
            <person name="Yoshida Y."/>
            <person name="Miyazaki K."/>
            <person name="Natsume S."/>
            <person name="Konno N."/>
        </authorList>
    </citation>
    <scope>NUCLEOTIDE SEQUENCE [LARGE SCALE GENOMIC DNA]</scope>
    <source>
        <strain evidence="2 3">NBRC 111202</strain>
    </source>
</reference>
<reference evidence="2 3" key="1">
    <citation type="submission" date="2016-08" db="EMBL/GenBank/DDBJ databases">
        <authorList>
            <consortium name="Lentinula edodes genome sequencing consortium"/>
            <person name="Sakamoto Y."/>
            <person name="Nakade K."/>
            <person name="Sato S."/>
            <person name="Yoshida Y."/>
            <person name="Miyazaki K."/>
            <person name="Natsume S."/>
            <person name="Konno N."/>
        </authorList>
    </citation>
    <scope>NUCLEOTIDE SEQUENCE [LARGE SCALE GENOMIC DNA]</scope>
    <source>
        <strain evidence="2 3">NBRC 111202</strain>
    </source>
</reference>
<organism evidence="2 3">
    <name type="scientific">Lentinula edodes</name>
    <name type="common">Shiitake mushroom</name>
    <name type="synonym">Lentinus edodes</name>
    <dbReference type="NCBI Taxonomy" id="5353"/>
    <lineage>
        <taxon>Eukaryota</taxon>
        <taxon>Fungi</taxon>
        <taxon>Dikarya</taxon>
        <taxon>Basidiomycota</taxon>
        <taxon>Agaricomycotina</taxon>
        <taxon>Agaricomycetes</taxon>
        <taxon>Agaricomycetidae</taxon>
        <taxon>Agaricales</taxon>
        <taxon>Marasmiineae</taxon>
        <taxon>Omphalotaceae</taxon>
        <taxon>Lentinula</taxon>
    </lineage>
</organism>
<proteinExistence type="predicted"/>
<accession>A0A1Q3E9M3</accession>
<gene>
    <name evidence="2" type="ORF">LENED_005522</name>
</gene>
<comment type="caution">
    <text evidence="2">The sequence shown here is derived from an EMBL/GenBank/DDBJ whole genome shotgun (WGS) entry which is preliminary data.</text>
</comment>
<name>A0A1Q3E9M3_LENED</name>
<dbReference type="EMBL" id="BDGU01000152">
    <property type="protein sequence ID" value="GAW03774.1"/>
    <property type="molecule type" value="Genomic_DNA"/>
</dbReference>
<evidence type="ECO:0000313" key="3">
    <source>
        <dbReference type="Proteomes" id="UP000188533"/>
    </source>
</evidence>
<dbReference type="Proteomes" id="UP000188533">
    <property type="component" value="Unassembled WGS sequence"/>
</dbReference>